<organism evidence="1 2">
    <name type="scientific">Pyronema omphalodes (strain CBS 100304)</name>
    <name type="common">Pyronema confluens</name>
    <dbReference type="NCBI Taxonomy" id="1076935"/>
    <lineage>
        <taxon>Eukaryota</taxon>
        <taxon>Fungi</taxon>
        <taxon>Dikarya</taxon>
        <taxon>Ascomycota</taxon>
        <taxon>Pezizomycotina</taxon>
        <taxon>Pezizomycetes</taxon>
        <taxon>Pezizales</taxon>
        <taxon>Pyronemataceae</taxon>
        <taxon>Pyronema</taxon>
    </lineage>
</organism>
<proteinExistence type="predicted"/>
<evidence type="ECO:0000313" key="1">
    <source>
        <dbReference type="EMBL" id="CCX15055.1"/>
    </source>
</evidence>
<accession>U4LMD5</accession>
<gene>
    <name evidence="1" type="ORF">PCON_01319</name>
</gene>
<dbReference type="Proteomes" id="UP000018144">
    <property type="component" value="Unassembled WGS sequence"/>
</dbReference>
<dbReference type="AlphaFoldDB" id="U4LMD5"/>
<dbReference type="EMBL" id="HF936128">
    <property type="protein sequence ID" value="CCX15055.1"/>
    <property type="molecule type" value="Genomic_DNA"/>
</dbReference>
<name>U4LMD5_PYROM</name>
<evidence type="ECO:0000313" key="2">
    <source>
        <dbReference type="Proteomes" id="UP000018144"/>
    </source>
</evidence>
<keyword evidence="2" id="KW-1185">Reference proteome</keyword>
<protein>
    <submittedName>
        <fullName evidence="1">Uncharacterized protein</fullName>
    </submittedName>
</protein>
<reference evidence="1 2" key="1">
    <citation type="journal article" date="2013" name="PLoS Genet.">
        <title>The genome and development-dependent transcriptomes of Pyronema confluens: a window into fungal evolution.</title>
        <authorList>
            <person name="Traeger S."/>
            <person name="Altegoer F."/>
            <person name="Freitag M."/>
            <person name="Gabaldon T."/>
            <person name="Kempken F."/>
            <person name="Kumar A."/>
            <person name="Marcet-Houben M."/>
            <person name="Poggeler S."/>
            <person name="Stajich J.E."/>
            <person name="Nowrousian M."/>
        </authorList>
    </citation>
    <scope>NUCLEOTIDE SEQUENCE [LARGE SCALE GENOMIC DNA]</scope>
    <source>
        <strain evidence="2">CBS 100304</strain>
        <tissue evidence="1">Vegetative mycelium</tissue>
    </source>
</reference>
<sequence length="28" mass="3148">MIPIPQASRAKQSFPYTPYTMSLDTISC</sequence>